<dbReference type="EMBL" id="KV448172">
    <property type="protein sequence ID" value="OAX41754.1"/>
    <property type="molecule type" value="Genomic_DNA"/>
</dbReference>
<evidence type="ECO:0000256" key="3">
    <source>
        <dbReference type="ARBA" id="ARBA00022452"/>
    </source>
</evidence>
<evidence type="ECO:0000256" key="6">
    <source>
        <dbReference type="SAM" id="MobiDB-lite"/>
    </source>
</evidence>
<feature type="domain" description="Bacterial surface antigen (D15)" evidence="7">
    <location>
        <begin position="172"/>
        <end position="484"/>
    </location>
</feature>
<feature type="region of interest" description="Disordered" evidence="6">
    <location>
        <begin position="1"/>
        <end position="21"/>
    </location>
</feature>
<dbReference type="PANTHER" id="PTHR12815">
    <property type="entry name" value="SORTING AND ASSEMBLY MACHINERY SAMM50 PROTEIN FAMILY MEMBER"/>
    <property type="match status" value="1"/>
</dbReference>
<keyword evidence="4" id="KW-0812">Transmembrane</keyword>
<reference evidence="8 9" key="1">
    <citation type="submission" date="2016-06" db="EMBL/GenBank/DDBJ databases">
        <title>Comparative genomics of the ectomycorrhizal sister species Rhizopogon vinicolor and Rhizopogon vesiculosus (Basidiomycota: Boletales) reveals a divergence of the mating type B locus.</title>
        <authorList>
            <consortium name="DOE Joint Genome Institute"/>
            <person name="Mujic A.B."/>
            <person name="Kuo A."/>
            <person name="Tritt A."/>
            <person name="Lipzen A."/>
            <person name="Chen C."/>
            <person name="Johnson J."/>
            <person name="Sharma A."/>
            <person name="Barry K."/>
            <person name="Grigoriev I.V."/>
            <person name="Spatafora J.W."/>
        </authorList>
    </citation>
    <scope>NUCLEOTIDE SEQUENCE [LARGE SCALE GENOMIC DNA]</scope>
    <source>
        <strain evidence="8 9">AM-OR11-026</strain>
    </source>
</reference>
<keyword evidence="3" id="KW-1134">Transmembrane beta strand</keyword>
<evidence type="ECO:0000259" key="7">
    <source>
        <dbReference type="Pfam" id="PF01103"/>
    </source>
</evidence>
<name>A0A1B7NAF3_9AGAM</name>
<dbReference type="PANTHER" id="PTHR12815:SF18">
    <property type="entry name" value="SORTING AND ASSEMBLY MACHINERY COMPONENT 50 HOMOLOG"/>
    <property type="match status" value="1"/>
</dbReference>
<dbReference type="Gene3D" id="2.40.160.50">
    <property type="entry name" value="membrane protein fhac: a member of the omp85/tpsb transporter family"/>
    <property type="match status" value="1"/>
</dbReference>
<keyword evidence="9" id="KW-1185">Reference proteome</keyword>
<feature type="compositionally biased region" description="Basic and acidic residues" evidence="6">
    <location>
        <begin position="10"/>
        <end position="21"/>
    </location>
</feature>
<dbReference type="GO" id="GO:0045040">
    <property type="term" value="P:protein insertion into mitochondrial outer membrane"/>
    <property type="evidence" value="ECO:0007669"/>
    <property type="project" value="TreeGrafter"/>
</dbReference>
<dbReference type="InParanoid" id="A0A1B7NAF3"/>
<evidence type="ECO:0000313" key="8">
    <source>
        <dbReference type="EMBL" id="OAX41754.1"/>
    </source>
</evidence>
<proteinExistence type="inferred from homology"/>
<gene>
    <name evidence="8" type="ORF">K503DRAFT_712021</name>
</gene>
<evidence type="ECO:0000256" key="2">
    <source>
        <dbReference type="ARBA" id="ARBA00010913"/>
    </source>
</evidence>
<comment type="similarity">
    <text evidence="2">Belongs to the SAM50/omp85 family.</text>
</comment>
<dbReference type="AlphaFoldDB" id="A0A1B7NAF3"/>
<accession>A0A1B7NAF3</accession>
<organism evidence="8 9">
    <name type="scientific">Rhizopogon vinicolor AM-OR11-026</name>
    <dbReference type="NCBI Taxonomy" id="1314800"/>
    <lineage>
        <taxon>Eukaryota</taxon>
        <taxon>Fungi</taxon>
        <taxon>Dikarya</taxon>
        <taxon>Basidiomycota</taxon>
        <taxon>Agaricomycotina</taxon>
        <taxon>Agaricomycetes</taxon>
        <taxon>Agaricomycetidae</taxon>
        <taxon>Boletales</taxon>
        <taxon>Suillineae</taxon>
        <taxon>Rhizopogonaceae</taxon>
        <taxon>Rhizopogon</taxon>
    </lineage>
</organism>
<dbReference type="Pfam" id="PF01103">
    <property type="entry name" value="Omp85"/>
    <property type="match status" value="1"/>
</dbReference>
<evidence type="ECO:0000256" key="5">
    <source>
        <dbReference type="ARBA" id="ARBA00023136"/>
    </source>
</evidence>
<evidence type="ECO:0000313" key="9">
    <source>
        <dbReference type="Proteomes" id="UP000092154"/>
    </source>
</evidence>
<dbReference type="OrthoDB" id="1724197at2759"/>
<evidence type="ECO:0000256" key="4">
    <source>
        <dbReference type="ARBA" id="ARBA00022692"/>
    </source>
</evidence>
<comment type="subcellular location">
    <subcellularLocation>
        <location evidence="1">Mitochondrion outer membrane</location>
        <topology evidence="1">Multi-pass membrane protein</topology>
    </subcellularLocation>
</comment>
<dbReference type="Proteomes" id="UP000092154">
    <property type="component" value="Unassembled WGS sequence"/>
</dbReference>
<evidence type="ECO:0000256" key="1">
    <source>
        <dbReference type="ARBA" id="ARBA00004374"/>
    </source>
</evidence>
<dbReference type="FunCoup" id="A0A1B7NAF3">
    <property type="interactions" value="434"/>
</dbReference>
<dbReference type="InterPro" id="IPR039910">
    <property type="entry name" value="D15-like"/>
</dbReference>
<keyword evidence="5" id="KW-0472">Membrane</keyword>
<dbReference type="GO" id="GO:0005741">
    <property type="term" value="C:mitochondrial outer membrane"/>
    <property type="evidence" value="ECO:0007669"/>
    <property type="project" value="UniProtKB-SubCell"/>
</dbReference>
<protein>
    <recommendedName>
        <fullName evidence="7">Bacterial surface antigen (D15) domain-containing protein</fullName>
    </recommendedName>
</protein>
<sequence>MVEGLQPAAHPHEPGENDLEKLKKWQEARLERKLRGEYESAVFNLAELVNQNLETPLSVAGVRVDGATNTRKSFLGWLIRPWLTRHTGNQAGNSNNLQGVLYTARGISHILQETDLFHSVDAKIQRSRDHLAKDGDVDIILNTREKGRLYIKTATEFGNNEGSVSVTGRVRNVFGGAELLEGHYSAGTKTRRSFQGLFSLPLSPSLRTRGQLSLFNMERDLSSFASCSESSHGFKATINSDWGTQGVHEVAYQVVLRHINNLAPNASVSIRTDAGQTIKSSISHSWTKDTRDDKITASRGYYGKLFQELAGLSGDVSFYKAEVESQISRRFVPGLSLSFAARSGFMKTLAGRGHFSDRFQLGGPLSLRSFKANSMGPRDGVDSLGGDIYWSTGISLISDIPRKAHWPVKAHIFVNTGRLDVMDATKGLSENIIECLRRPSVSAGIGLMYRFDPVRVEVNFGVPLVASQSDGMRRGFQVGIGMDFL</sequence>
<dbReference type="STRING" id="1314800.A0A1B7NAF3"/>
<dbReference type="InterPro" id="IPR000184">
    <property type="entry name" value="Bac_surfAg_D15"/>
</dbReference>